<dbReference type="AlphaFoldDB" id="A0AAJ1ID36"/>
<dbReference type="Gene3D" id="3.40.50.720">
    <property type="entry name" value="NAD(P)-binding Rossmann-like Domain"/>
    <property type="match status" value="1"/>
</dbReference>
<organism evidence="2 3">
    <name type="scientific">Candidatus Thalassospirochaeta sargassi</name>
    <dbReference type="NCBI Taxonomy" id="3119039"/>
    <lineage>
        <taxon>Bacteria</taxon>
        <taxon>Pseudomonadati</taxon>
        <taxon>Spirochaetota</taxon>
        <taxon>Spirochaetia</taxon>
        <taxon>Spirochaetales</taxon>
        <taxon>Spirochaetaceae</taxon>
        <taxon>Candidatus Thalassospirochaeta</taxon>
    </lineage>
</organism>
<sequence>MILKFKTTADNHLKSKNVAVAGVSNDKTKFGGRVFRNLKKRGYNVYPLNPKLKEFDGEKCFPAIDELPENIELLICVTPPPITETLIKEAAENGIKQVWLQPGAESKEAIRLCRKKGISVVSKTCIMMSS</sequence>
<dbReference type="Proteomes" id="UP001221217">
    <property type="component" value="Unassembled WGS sequence"/>
</dbReference>
<dbReference type="Pfam" id="PF13380">
    <property type="entry name" value="CoA_binding_2"/>
    <property type="match status" value="1"/>
</dbReference>
<dbReference type="InterPro" id="IPR036291">
    <property type="entry name" value="NAD(P)-bd_dom_sf"/>
</dbReference>
<dbReference type="PANTHER" id="PTHR33303:SF2">
    <property type="entry name" value="COA-BINDING DOMAIN-CONTAINING PROTEIN"/>
    <property type="match status" value="1"/>
</dbReference>
<dbReference type="SMART" id="SM00881">
    <property type="entry name" value="CoA_binding"/>
    <property type="match status" value="1"/>
</dbReference>
<evidence type="ECO:0000313" key="3">
    <source>
        <dbReference type="Proteomes" id="UP001221217"/>
    </source>
</evidence>
<name>A0AAJ1ID36_9SPIO</name>
<gene>
    <name evidence="2" type="ORF">PQJ61_10055</name>
</gene>
<accession>A0AAJ1ID36</accession>
<proteinExistence type="predicted"/>
<reference evidence="2 3" key="1">
    <citation type="submission" date="2022-12" db="EMBL/GenBank/DDBJ databases">
        <title>Metagenome assembled genome from gulf of manar.</title>
        <authorList>
            <person name="Kohli P."/>
            <person name="Pk S."/>
            <person name="Venkata Ramana C."/>
            <person name="Sasikala C."/>
        </authorList>
    </citation>
    <scope>NUCLEOTIDE SEQUENCE [LARGE SCALE GENOMIC DNA]</scope>
    <source>
        <strain evidence="2">JB008</strain>
    </source>
</reference>
<dbReference type="InterPro" id="IPR003781">
    <property type="entry name" value="CoA-bd"/>
</dbReference>
<dbReference type="EMBL" id="JAQQAL010000022">
    <property type="protein sequence ID" value="MDC7227092.1"/>
    <property type="molecule type" value="Genomic_DNA"/>
</dbReference>
<protein>
    <submittedName>
        <fullName evidence="2">CoA-binding protein</fullName>
    </submittedName>
</protein>
<evidence type="ECO:0000313" key="2">
    <source>
        <dbReference type="EMBL" id="MDC7227092.1"/>
    </source>
</evidence>
<comment type="caution">
    <text evidence="2">The sequence shown here is derived from an EMBL/GenBank/DDBJ whole genome shotgun (WGS) entry which is preliminary data.</text>
</comment>
<dbReference type="PANTHER" id="PTHR33303">
    <property type="entry name" value="CYTOPLASMIC PROTEIN-RELATED"/>
    <property type="match status" value="1"/>
</dbReference>
<dbReference type="SUPFAM" id="SSF51735">
    <property type="entry name" value="NAD(P)-binding Rossmann-fold domains"/>
    <property type="match status" value="1"/>
</dbReference>
<evidence type="ECO:0000259" key="1">
    <source>
        <dbReference type="SMART" id="SM00881"/>
    </source>
</evidence>
<feature type="domain" description="CoA-binding" evidence="1">
    <location>
        <begin position="12"/>
        <end position="104"/>
    </location>
</feature>